<dbReference type="RefSeq" id="WP_191123356.1">
    <property type="nucleotide sequence ID" value="NZ_JACXWY010000002.1"/>
</dbReference>
<comment type="caution">
    <text evidence="2">The sequence shown here is derived from an EMBL/GenBank/DDBJ whole genome shotgun (WGS) entry which is preliminary data.</text>
</comment>
<proteinExistence type="predicted"/>
<evidence type="ECO:0000313" key="2">
    <source>
        <dbReference type="EMBL" id="MBD3844689.1"/>
    </source>
</evidence>
<evidence type="ECO:0000259" key="1">
    <source>
        <dbReference type="Pfam" id="PF05170"/>
    </source>
</evidence>
<organism evidence="2 3">
    <name type="scientific">Bosea spartocytisi</name>
    <dbReference type="NCBI Taxonomy" id="2773451"/>
    <lineage>
        <taxon>Bacteria</taxon>
        <taxon>Pseudomonadati</taxon>
        <taxon>Pseudomonadota</taxon>
        <taxon>Alphaproteobacteria</taxon>
        <taxon>Hyphomicrobiales</taxon>
        <taxon>Boseaceae</taxon>
        <taxon>Bosea</taxon>
    </lineage>
</organism>
<sequence>MTRRAAFLAFSLVVAIGLLGVQSWNLALGRVERRAIVAIEERTGFVVRSLERAEIAFLPLPRISLSKVVFSQRDGTVAGEALRVRGYLRLLPLLTGRLSFDRVDLLAPQIDVAVSAESDGLTDWLAPPLAELEKLRSQGRIVIRSGSVFLRSGTAIQSIVRDVNLVIDEREQNEPFSLAGSFKWRGVPTDVSLLWPVVGGSAKAALSAASPLLKLRFEGTRSGPGEPVVTGMLALSTPSVPGLLDWFGEKSRLSAALGALTLNADLQLKPREASFNNAVASLDGDRLDGVVKLTDVDGRFALSGTLAGASLDLGRLIDRLPLPAIDARDTSPFNLDGWTGRDIDLRISVDAARLNGARLADVATYVLVKKGRFETGLLRASAYGGTVKGRLLAVSAPTGVDVKVQAGVDKVDFGRAAADVPRLARLTGTGGFQLALDGAGRTFDELLGAMTGRAGINLKQGEIGGVALSELLRRAERNPSLLLRDWRQGKTPFDTLAANAGIANGLLVLTDAQVSGSNYRLNLSGNASLRSRLLDMRASLASLNGSLRLPLLLTGPIDAPDLDLESEAFLSPTGSTGTAAVPALLGR</sequence>
<dbReference type="GO" id="GO:0005886">
    <property type="term" value="C:plasma membrane"/>
    <property type="evidence" value="ECO:0007669"/>
    <property type="project" value="TreeGrafter"/>
</dbReference>
<accession>A0A927E5F7</accession>
<dbReference type="PANTHER" id="PTHR30441">
    <property type="entry name" value="DUF748 DOMAIN-CONTAINING PROTEIN"/>
    <property type="match status" value="1"/>
</dbReference>
<protein>
    <submittedName>
        <fullName evidence="2">AsmA family protein</fullName>
    </submittedName>
</protein>
<dbReference type="InterPro" id="IPR007844">
    <property type="entry name" value="AsmA"/>
</dbReference>
<dbReference type="AlphaFoldDB" id="A0A927E5F7"/>
<dbReference type="InterPro" id="IPR052894">
    <property type="entry name" value="AsmA-related"/>
</dbReference>
<dbReference type="Proteomes" id="UP000619295">
    <property type="component" value="Unassembled WGS sequence"/>
</dbReference>
<dbReference type="EMBL" id="JACXWY010000002">
    <property type="protein sequence ID" value="MBD3844689.1"/>
    <property type="molecule type" value="Genomic_DNA"/>
</dbReference>
<feature type="domain" description="AsmA" evidence="1">
    <location>
        <begin position="331"/>
        <end position="510"/>
    </location>
</feature>
<dbReference type="PANTHER" id="PTHR30441:SF4">
    <property type="entry name" value="PROTEIN ASMA"/>
    <property type="match status" value="1"/>
</dbReference>
<gene>
    <name evidence="2" type="ORF">IED13_03170</name>
</gene>
<reference evidence="2" key="1">
    <citation type="submission" date="2020-09" db="EMBL/GenBank/DDBJ databases">
        <title>Bosea spartocytisi sp. nov. a root nodule endophyte of Spartocytisus supranubius in the high mountain ecosystem fo the Teide National Park (Canary Islands, Spain).</title>
        <authorList>
            <person name="Pulido-Suarez L."/>
            <person name="Peix A."/>
            <person name="Igual J.M."/>
            <person name="Socas-Perez N."/>
            <person name="Velazquez E."/>
            <person name="Flores-Felix J.D."/>
            <person name="Leon-Barrios M."/>
        </authorList>
    </citation>
    <scope>NUCLEOTIDE SEQUENCE</scope>
    <source>
        <strain evidence="2">SSUT16</strain>
    </source>
</reference>
<dbReference type="GO" id="GO:0090313">
    <property type="term" value="P:regulation of protein targeting to membrane"/>
    <property type="evidence" value="ECO:0007669"/>
    <property type="project" value="TreeGrafter"/>
</dbReference>
<keyword evidence="3" id="KW-1185">Reference proteome</keyword>
<evidence type="ECO:0000313" key="3">
    <source>
        <dbReference type="Proteomes" id="UP000619295"/>
    </source>
</evidence>
<name>A0A927E5F7_9HYPH</name>
<dbReference type="Pfam" id="PF05170">
    <property type="entry name" value="AsmA"/>
    <property type="match status" value="1"/>
</dbReference>